<feature type="transmembrane region" description="Helical" evidence="7">
    <location>
        <begin position="155"/>
        <end position="176"/>
    </location>
</feature>
<evidence type="ECO:0000256" key="2">
    <source>
        <dbReference type="ARBA" id="ARBA00022529"/>
    </source>
</evidence>
<reference evidence="8 9" key="1">
    <citation type="submission" date="2017-03" db="EMBL/GenBank/DDBJ databases">
        <title>Draft genome sequence of Streptomyces scabrisporus NF3, endophyte isolated from Amphipterygium adstringens.</title>
        <authorList>
            <person name="Vazquez M."/>
            <person name="Ceapa C.D."/>
            <person name="Rodriguez Luna D."/>
            <person name="Sanchez Esquivel S."/>
        </authorList>
    </citation>
    <scope>NUCLEOTIDE SEQUENCE [LARGE SCALE GENOMIC DNA]</scope>
    <source>
        <strain evidence="8 9">NF3</strain>
    </source>
</reference>
<feature type="transmembrane region" description="Helical" evidence="7">
    <location>
        <begin position="584"/>
        <end position="603"/>
    </location>
</feature>
<name>A0A1T3NRY0_9ACTN</name>
<keyword evidence="4" id="KW-0238">DNA-binding</keyword>
<feature type="transmembrane region" description="Helical" evidence="7">
    <location>
        <begin position="262"/>
        <end position="280"/>
    </location>
</feature>
<evidence type="ECO:0000256" key="7">
    <source>
        <dbReference type="SAM" id="Phobius"/>
    </source>
</evidence>
<dbReference type="RefSeq" id="WP_078973921.1">
    <property type="nucleotide sequence ID" value="NZ_MWQN01000001.1"/>
</dbReference>
<feature type="region of interest" description="Disordered" evidence="6">
    <location>
        <begin position="1"/>
        <end position="29"/>
    </location>
</feature>
<dbReference type="OrthoDB" id="3294823at2"/>
<feature type="transmembrane region" description="Helical" evidence="7">
    <location>
        <begin position="228"/>
        <end position="250"/>
    </location>
</feature>
<dbReference type="Gene3D" id="2.60.40.230">
    <property type="entry name" value="Neocarzinostatin-like"/>
    <property type="match status" value="1"/>
</dbReference>
<accession>A0A1T3NRY0</accession>
<dbReference type="AlphaFoldDB" id="A0A1T3NRY0"/>
<feature type="transmembrane region" description="Helical" evidence="7">
    <location>
        <begin position="345"/>
        <end position="366"/>
    </location>
</feature>
<feature type="transmembrane region" description="Helical" evidence="7">
    <location>
        <begin position="312"/>
        <end position="333"/>
    </location>
</feature>
<proteinExistence type="inferred from homology"/>
<dbReference type="Pfam" id="PF00960">
    <property type="entry name" value="Neocarzinostat"/>
    <property type="match status" value="1"/>
</dbReference>
<keyword evidence="7" id="KW-0812">Transmembrane</keyword>
<comment type="similarity">
    <text evidence="1">Belongs to the neocarzinostatin family.</text>
</comment>
<evidence type="ECO:0000256" key="1">
    <source>
        <dbReference type="ARBA" id="ARBA00010648"/>
    </source>
</evidence>
<feature type="transmembrane region" description="Helical" evidence="7">
    <location>
        <begin position="287"/>
        <end position="306"/>
    </location>
</feature>
<feature type="compositionally biased region" description="Basic and acidic residues" evidence="6">
    <location>
        <begin position="1"/>
        <end position="17"/>
    </location>
</feature>
<organism evidence="8 9">
    <name type="scientific">Embleya scabrispora</name>
    <dbReference type="NCBI Taxonomy" id="159449"/>
    <lineage>
        <taxon>Bacteria</taxon>
        <taxon>Bacillati</taxon>
        <taxon>Actinomycetota</taxon>
        <taxon>Actinomycetes</taxon>
        <taxon>Kitasatosporales</taxon>
        <taxon>Streptomycetaceae</taxon>
        <taxon>Embleya</taxon>
    </lineage>
</organism>
<dbReference type="EMBL" id="MWQN01000001">
    <property type="protein sequence ID" value="OPC79657.1"/>
    <property type="molecule type" value="Genomic_DNA"/>
</dbReference>
<feature type="transmembrane region" description="Helical" evidence="7">
    <location>
        <begin position="36"/>
        <end position="61"/>
    </location>
</feature>
<feature type="transmembrane region" description="Helical" evidence="7">
    <location>
        <begin position="73"/>
        <end position="92"/>
    </location>
</feature>
<protein>
    <submittedName>
        <fullName evidence="8">Uncharacterized protein</fullName>
    </submittedName>
</protein>
<evidence type="ECO:0000313" key="8">
    <source>
        <dbReference type="EMBL" id="OPC79657.1"/>
    </source>
</evidence>
<evidence type="ECO:0000313" key="9">
    <source>
        <dbReference type="Proteomes" id="UP000190037"/>
    </source>
</evidence>
<feature type="transmembrane region" description="Helical" evidence="7">
    <location>
        <begin position="378"/>
        <end position="394"/>
    </location>
</feature>
<dbReference type="Proteomes" id="UP000190037">
    <property type="component" value="Unassembled WGS sequence"/>
</dbReference>
<sequence length="615" mass="60866">MIHPVEPPHDPMHDDAGRPGPPAVETGPAVETAGTVAAPVIAAFAAGLPVGALVLLGDALGGVVGMPVKAVRYMLLTTVLLTALAAAASHRWPRAGDARRPGTVSGVLACALLVVAALVPTVTVFGAALLAVGLPAGRAVAAARRSPVLGGRAATWWYVAVLSGLASAGVVCALLPDDPESALAICAGVAGALHLLVAVGGTGRRTTSTLAAGVVSPRRRAAVPRTLAAGYAGAAFAFVGASVVLTDLLLFRWTILGPGVPWRYTAALTAAALVLALSTVGARRPSAAGSAPVLLMAASTGPVLVATAPGDLTSVAGLTVAAAASALAAIGLDSRIRALDPDMRGAGPISWAFLGAVAAVVCRWGLSRLLSAEDASVLLAAPVAMAAVATAYGMRSTRGRTAAVGIRASGKSAAIVVGAAVLATGLLGPGSAPIAHAAEVPTVEVTATNALSAGQKVTVTGHGFRAGLRAVAVGQCSEGYTGPHQCALTAGATFVNVDSHGRLPKVVLTMVTSVHEVDCLTRQCVIGVGPLPGSNPRALVDANTVDVRLGFTGGAVQGDTRTSIPSAGGTAATEPAGTGDISPLLWSLTLGFLVVCLGVVLRLHHARPTRSTDTA</sequence>
<feature type="transmembrane region" description="Helical" evidence="7">
    <location>
        <begin position="182"/>
        <end position="200"/>
    </location>
</feature>
<dbReference type="InterPro" id="IPR027273">
    <property type="entry name" value="Neocarzinostatin-like"/>
</dbReference>
<keyword evidence="3" id="KW-0044">Antibiotic</keyword>
<evidence type="ECO:0000256" key="6">
    <source>
        <dbReference type="SAM" id="MobiDB-lite"/>
    </source>
</evidence>
<keyword evidence="5" id="KW-1015">Disulfide bond</keyword>
<keyword evidence="7" id="KW-1133">Transmembrane helix</keyword>
<dbReference type="SUPFAM" id="SSF49319">
    <property type="entry name" value="Actinoxanthin-like"/>
    <property type="match status" value="1"/>
</dbReference>
<keyword evidence="7" id="KW-0472">Membrane</keyword>
<feature type="transmembrane region" description="Helical" evidence="7">
    <location>
        <begin position="104"/>
        <end position="134"/>
    </location>
</feature>
<dbReference type="InterPro" id="IPR002186">
    <property type="entry name" value="Neocarzinostatin_fam"/>
</dbReference>
<evidence type="ECO:0000256" key="5">
    <source>
        <dbReference type="ARBA" id="ARBA00023157"/>
    </source>
</evidence>
<keyword evidence="9" id="KW-1185">Reference proteome</keyword>
<comment type="caution">
    <text evidence="8">The sequence shown here is derived from an EMBL/GenBank/DDBJ whole genome shotgun (WGS) entry which is preliminary data.</text>
</comment>
<evidence type="ECO:0000256" key="3">
    <source>
        <dbReference type="ARBA" id="ARBA00023022"/>
    </source>
</evidence>
<dbReference type="STRING" id="159449.B4N89_00690"/>
<dbReference type="GO" id="GO:0042742">
    <property type="term" value="P:defense response to bacterium"/>
    <property type="evidence" value="ECO:0007669"/>
    <property type="project" value="UniProtKB-KW"/>
</dbReference>
<feature type="transmembrane region" description="Helical" evidence="7">
    <location>
        <begin position="414"/>
        <end position="435"/>
    </location>
</feature>
<keyword evidence="2" id="KW-0929">Antimicrobial</keyword>
<dbReference type="GO" id="GO:0003677">
    <property type="term" value="F:DNA binding"/>
    <property type="evidence" value="ECO:0007669"/>
    <property type="project" value="UniProtKB-KW"/>
</dbReference>
<gene>
    <name evidence="8" type="ORF">B4N89_00690</name>
</gene>
<evidence type="ECO:0000256" key="4">
    <source>
        <dbReference type="ARBA" id="ARBA00023125"/>
    </source>
</evidence>